<proteinExistence type="predicted"/>
<name>A0ABM9AXC9_9BACT</name>
<evidence type="ECO:0000313" key="1">
    <source>
        <dbReference type="EMBL" id="CAH0999377.1"/>
    </source>
</evidence>
<dbReference type="EMBL" id="CAKLPZ010000001">
    <property type="protein sequence ID" value="CAH0999377.1"/>
    <property type="molecule type" value="Genomic_DNA"/>
</dbReference>
<reference evidence="1" key="1">
    <citation type="submission" date="2021-12" db="EMBL/GenBank/DDBJ databases">
        <authorList>
            <person name="Rodrigo-Torres L."/>
            <person name="Arahal R. D."/>
            <person name="Lucena T."/>
        </authorList>
    </citation>
    <scope>NUCLEOTIDE SEQUENCE</scope>
    <source>
        <strain evidence="1">CECT 8419</strain>
    </source>
</reference>
<gene>
    <name evidence="1" type="ORF">LEM8419_00675</name>
</gene>
<comment type="caution">
    <text evidence="1">The sequence shown here is derived from an EMBL/GenBank/DDBJ whole genome shotgun (WGS) entry which is preliminary data.</text>
</comment>
<organism evidence="1 2">
    <name type="scientific">Neolewinella maritima</name>
    <dbReference type="NCBI Taxonomy" id="1383882"/>
    <lineage>
        <taxon>Bacteria</taxon>
        <taxon>Pseudomonadati</taxon>
        <taxon>Bacteroidota</taxon>
        <taxon>Saprospiria</taxon>
        <taxon>Saprospirales</taxon>
        <taxon>Lewinellaceae</taxon>
        <taxon>Neolewinella</taxon>
    </lineage>
</organism>
<evidence type="ECO:0000313" key="2">
    <source>
        <dbReference type="Proteomes" id="UP000837803"/>
    </source>
</evidence>
<sequence>MGFHVELPADLHATDFDLKMLFASKLFDEGMISSGQGAKIVGITRRSFIELLGKYGASAFQTDEDELLADAASA</sequence>
<keyword evidence="2" id="KW-1185">Reference proteome</keyword>
<accession>A0ABM9AXC9</accession>
<dbReference type="Pfam" id="PF03683">
    <property type="entry name" value="UPF0175"/>
    <property type="match status" value="1"/>
</dbReference>
<dbReference type="InterPro" id="IPR005368">
    <property type="entry name" value="UPF0175"/>
</dbReference>
<dbReference type="Proteomes" id="UP000837803">
    <property type="component" value="Unassembled WGS sequence"/>
</dbReference>
<protein>
    <submittedName>
        <fullName evidence="1">Uncharacterized protein</fullName>
    </submittedName>
</protein>